<proteinExistence type="predicted"/>
<dbReference type="Proteomes" id="UP000775872">
    <property type="component" value="Unassembled WGS sequence"/>
</dbReference>
<dbReference type="Gene3D" id="1.25.40.20">
    <property type="entry name" value="Ankyrin repeat-containing domain"/>
    <property type="match status" value="3"/>
</dbReference>
<feature type="repeat" description="ANK" evidence="3">
    <location>
        <begin position="1268"/>
        <end position="1300"/>
    </location>
</feature>
<sequence>MASSSRTISQTVWEAQRETILHLRFTEGLPLSNNKNGGGTVMQVMRDGHQFEATQSQYEQQLKRWGAAKHMKQSDWKSILPIYNHLKQQHLSPRIRLGETVLDERRVIKAQRRYFGQSEPMPIASITPRMSLAQNNLLKLDVRQHSGEYVQYSEFDATSNAEEIPSSAAPIQPATAYPNHQGQAIQGGQTLASGSRFNLATIVPESDTTNNHLQLEVHQLIGEGLEYSEFDEMFNAEATLSLTGPVQPTSINRNAQFQALQDDPTLASGNLFSLATLSPGFDAFRPNISPLEIDRGDEGIYFSPVIQQPWWANDPGSLLEIFALAPPTRSVTHVNERTRSPDLTRPRRLLFKPYVDSIFDRIILDIDQSENDLGDITAQMIAITLENLLAEDSSNPFGCISDMMPHRSQGVSQLPRIITSCFVNNLAGLDEFPICLLFRLLKADENVRESLLVGLRSNNVGFATALADCAFRSALRAGDEDIVAIILETTKGNINKIDLNSTVYDFYCEKCTPLGLAARMCHPGLVRKLVSFGAKIDVGELNAVIESWHLSYDVRRSEKKDAIYQIIELFLVNGASPDLETLRTVLQRDLATGSMLESLIHTVFKKSHWELLELRELGAGYFATLIRENAWAESLFFDLLKTCQSMGCSDTCKSTYSRTFDKILIPAITNGNFELASSLLDHLHPTVGSLTAAIRAKNFVMIQAFLSKSIDFGGCARCSEDLTSDYHCHGCVHRMDDTEGHCRPATPLAEAILWRNQHLISILEECGALDRVRDGKSGHLAAALVAAVRVGDVPRLKNLLRQRGTRYLSDLEAPIEEAICAGNLEMTKILFMSHKRIPYREKHKNLWLALKRRAYEIVFFLLECGSVDLWARNQAVLEAVRWGDRAVIECMYNWGFFKPESLRPFNPSDERVDFYSRNRRVPSVSALGEAMAARNVELVNRLLDWGADPSEHIPFAVGIGDENMVRLLLDQGGKPSGVEKTISNGQHSILKLLLDRGVAPVGLKQTVECAQHDMMCLLLRYGADPADEGAFCAALLCDVATFLSTLSEAFASRYPNGKRGFGFRALVTAMICCDTFVFKRLLLLNFDVNSNNTEEDHSKHFPDANILQFAIGLHNFQNICFGCFNEWHPEGCKCSSARRTDSEREDIITLLLEAGAGPENVSKGSTALLCAITTGRMQTVRLLLDRGVNVNRPAEQGLTRTPLQQACEEGDFEIIKFLLDKGADVNALPAFRGGATALQLAAIKGSQRIVRLLLDGGADIHGPKAAFFGRTALEGAAEHGRLSIINTLLTEGASGFGEDEIKSATERARRQGHRGCVKRLQLALDRLRNNNEALLLLRL</sequence>
<name>A0A9P0EQV7_9HYPO</name>
<dbReference type="PANTHER" id="PTHR24198:SF165">
    <property type="entry name" value="ANKYRIN REPEAT-CONTAINING PROTEIN-RELATED"/>
    <property type="match status" value="1"/>
</dbReference>
<feature type="repeat" description="ANK" evidence="3">
    <location>
        <begin position="1163"/>
        <end position="1195"/>
    </location>
</feature>
<feature type="repeat" description="ANK" evidence="3">
    <location>
        <begin position="1233"/>
        <end position="1265"/>
    </location>
</feature>
<dbReference type="InterPro" id="IPR002110">
    <property type="entry name" value="Ankyrin_rpt"/>
</dbReference>
<dbReference type="SUPFAM" id="SSF140860">
    <property type="entry name" value="Pseudo ankyrin repeat-like"/>
    <property type="match status" value="1"/>
</dbReference>
<reference evidence="5" key="1">
    <citation type="submission" date="2021-10" db="EMBL/GenBank/DDBJ databases">
        <authorList>
            <person name="Piombo E."/>
        </authorList>
    </citation>
    <scope>NUCLEOTIDE SEQUENCE</scope>
</reference>
<comment type="caution">
    <text evidence="5">The sequence shown here is derived from an EMBL/GenBank/DDBJ whole genome shotgun (WGS) entry which is preliminary data.</text>
</comment>
<keyword evidence="6" id="KW-1185">Reference proteome</keyword>
<dbReference type="EMBL" id="CABFOC020000074">
    <property type="protein sequence ID" value="CAH0057639.1"/>
    <property type="molecule type" value="Genomic_DNA"/>
</dbReference>
<dbReference type="PROSITE" id="PS50088">
    <property type="entry name" value="ANK_REPEAT"/>
    <property type="match status" value="4"/>
</dbReference>
<dbReference type="Pfam" id="PF14420">
    <property type="entry name" value="Clr5"/>
    <property type="match status" value="1"/>
</dbReference>
<evidence type="ECO:0000256" key="2">
    <source>
        <dbReference type="ARBA" id="ARBA00023043"/>
    </source>
</evidence>
<gene>
    <name evidence="5" type="ORF">CSOL1703_00007427</name>
</gene>
<dbReference type="PROSITE" id="PS50297">
    <property type="entry name" value="ANK_REP_REGION"/>
    <property type="match status" value="4"/>
</dbReference>
<dbReference type="InterPro" id="IPR036770">
    <property type="entry name" value="Ankyrin_rpt-contain_sf"/>
</dbReference>
<dbReference type="InterPro" id="IPR025676">
    <property type="entry name" value="Clr5_dom"/>
</dbReference>
<feature type="repeat" description="ANK" evidence="3">
    <location>
        <begin position="1198"/>
        <end position="1230"/>
    </location>
</feature>
<dbReference type="PANTHER" id="PTHR24198">
    <property type="entry name" value="ANKYRIN REPEAT AND PROTEIN KINASE DOMAIN-CONTAINING PROTEIN"/>
    <property type="match status" value="1"/>
</dbReference>
<organism evidence="5 6">
    <name type="scientific">Clonostachys solani</name>
    <dbReference type="NCBI Taxonomy" id="160281"/>
    <lineage>
        <taxon>Eukaryota</taxon>
        <taxon>Fungi</taxon>
        <taxon>Dikarya</taxon>
        <taxon>Ascomycota</taxon>
        <taxon>Pezizomycotina</taxon>
        <taxon>Sordariomycetes</taxon>
        <taxon>Hypocreomycetidae</taxon>
        <taxon>Hypocreales</taxon>
        <taxon>Bionectriaceae</taxon>
        <taxon>Clonostachys</taxon>
    </lineage>
</organism>
<dbReference type="SMART" id="SM00248">
    <property type="entry name" value="ANK"/>
    <property type="match status" value="10"/>
</dbReference>
<feature type="domain" description="Clr5" evidence="4">
    <location>
        <begin position="10"/>
        <end position="69"/>
    </location>
</feature>
<keyword evidence="1" id="KW-0677">Repeat</keyword>
<evidence type="ECO:0000256" key="1">
    <source>
        <dbReference type="ARBA" id="ARBA00022737"/>
    </source>
</evidence>
<dbReference type="OrthoDB" id="539213at2759"/>
<protein>
    <recommendedName>
        <fullName evidence="4">Clr5 domain-containing protein</fullName>
    </recommendedName>
</protein>
<keyword evidence="2 3" id="KW-0040">ANK repeat</keyword>
<evidence type="ECO:0000313" key="5">
    <source>
        <dbReference type="EMBL" id="CAH0057639.1"/>
    </source>
</evidence>
<dbReference type="Pfam" id="PF12796">
    <property type="entry name" value="Ank_2"/>
    <property type="match status" value="2"/>
</dbReference>
<accession>A0A9P0EQV7</accession>
<dbReference type="SUPFAM" id="SSF48403">
    <property type="entry name" value="Ankyrin repeat"/>
    <property type="match status" value="3"/>
</dbReference>
<evidence type="ECO:0000259" key="4">
    <source>
        <dbReference type="Pfam" id="PF14420"/>
    </source>
</evidence>
<evidence type="ECO:0000256" key="3">
    <source>
        <dbReference type="PROSITE-ProRule" id="PRU00023"/>
    </source>
</evidence>
<evidence type="ECO:0000313" key="6">
    <source>
        <dbReference type="Proteomes" id="UP000775872"/>
    </source>
</evidence>